<proteinExistence type="predicted"/>
<accession>A0A927MW44</accession>
<evidence type="ECO:0000313" key="1">
    <source>
        <dbReference type="EMBL" id="MBE1605863.1"/>
    </source>
</evidence>
<evidence type="ECO:0000313" key="2">
    <source>
        <dbReference type="Proteomes" id="UP000638648"/>
    </source>
</evidence>
<protein>
    <submittedName>
        <fullName evidence="1">Uncharacterized protein</fullName>
    </submittedName>
</protein>
<reference evidence="1" key="1">
    <citation type="submission" date="2020-10" db="EMBL/GenBank/DDBJ databases">
        <title>Sequencing the genomes of 1000 actinobacteria strains.</title>
        <authorList>
            <person name="Klenk H.-P."/>
        </authorList>
    </citation>
    <scope>NUCLEOTIDE SEQUENCE</scope>
    <source>
        <strain evidence="1">DSM 45354</strain>
    </source>
</reference>
<name>A0A927MW44_9ACTN</name>
<comment type="caution">
    <text evidence="1">The sequence shown here is derived from an EMBL/GenBank/DDBJ whole genome shotgun (WGS) entry which is preliminary data.</text>
</comment>
<organism evidence="1 2">
    <name type="scientific">Actinopolymorpha pittospori</name>
    <dbReference type="NCBI Taxonomy" id="648752"/>
    <lineage>
        <taxon>Bacteria</taxon>
        <taxon>Bacillati</taxon>
        <taxon>Actinomycetota</taxon>
        <taxon>Actinomycetes</taxon>
        <taxon>Propionibacteriales</taxon>
        <taxon>Actinopolymorphaceae</taxon>
        <taxon>Actinopolymorpha</taxon>
    </lineage>
</organism>
<dbReference type="Proteomes" id="UP000638648">
    <property type="component" value="Unassembled WGS sequence"/>
</dbReference>
<dbReference type="EMBL" id="JADBEM010000001">
    <property type="protein sequence ID" value="MBE1605863.1"/>
    <property type="molecule type" value="Genomic_DNA"/>
</dbReference>
<sequence length="56" mass="6329">MTLHYETMAFPGGKGQRIVVYRADRGSPSEEKLRILASWNAPSVEDADHQVRQLSE</sequence>
<keyword evidence="2" id="KW-1185">Reference proteome</keyword>
<gene>
    <name evidence="1" type="ORF">HEB94_002711</name>
</gene>
<dbReference type="AlphaFoldDB" id="A0A927MW44"/>